<proteinExistence type="predicted"/>
<dbReference type="GeneID" id="1725105"/>
<organismHost>
    <name type="scientific">Tortricidae</name>
    <dbReference type="NCBI Taxonomy" id="7139"/>
</organismHost>
<reference evidence="1 3" key="4">
    <citation type="journal article" date="2002" name="J. Gen. Virol.">
        <title>The expansion of a hypervariable, non-hr ori-like region in the genome of Cryptophlebia leucotreta granulovirus provides in vivo evidence for the utilization of baculovirus non-hr oris during replication.</title>
        <authorList>
            <person name="Jehle J.A."/>
        </authorList>
    </citation>
    <scope>NUCLEOTIDE SEQUENCE [LARGE SCALE GENOMIC DNA]</scope>
    <source>
        <strain evidence="1">CV3</strain>
    </source>
</reference>
<reference evidence="1 3" key="2">
    <citation type="journal article" date="1994" name="J. Gen. Virol.">
        <title>Genome organization of the DNA-binding protein gene region of Cryptophlebia leucotreta granulosis virus is closely related to that of nuclear polyhedrosis viruses.</title>
        <authorList>
            <person name="Jehle J.A."/>
            <person name="Backhaus H."/>
        </authorList>
    </citation>
    <scope>NUCLEOTIDE SEQUENCE [LARGE SCALE GENOMIC DNA]</scope>
    <source>
        <strain evidence="1">CV3</strain>
    </source>
</reference>
<dbReference type="KEGG" id="vg:1725105"/>
<reference evidence="1" key="6">
    <citation type="submission" date="2003-02" db="EMBL/GenBank/DDBJ databases">
        <authorList>
            <person name="Lange M."/>
            <person name="Jehle J.A."/>
        </authorList>
    </citation>
    <scope>NUCLEOTIDE SEQUENCE</scope>
    <source>
        <strain evidence="1">CV3</strain>
    </source>
</reference>
<dbReference type="Proteomes" id="UP000203359">
    <property type="component" value="Segment"/>
</dbReference>
<dbReference type="RefSeq" id="NP_891970.1">
    <property type="nucleotide sequence ID" value="NC_005068.1"/>
</dbReference>
<accession>Q7T5H0</accession>
<sequence length="115" mass="13675">MQESIVPKHVLHNSFSEFNTLKIRYLLFIRETLSFNILFKMSLTKYDTIDFLSFDKTLYILKESDVLLAEQFTLEDFDGDLYKYKNLKGGEGYTYFPNKLIKLNELTDTQFVIVY</sequence>
<reference evidence="2" key="7">
    <citation type="journal article" date="2017" name="Int. J. Mol. Sci.">
        <title>Genome Analysis and Genetic Stability of the Cryptophlebia leucotreta Granulovirus (CrleGV-SA) after 15 Years of Commercial Use as a Biopesticide.</title>
        <authorList>
            <person name="van der Merwe M."/>
            <person name="Jukes M.D."/>
            <person name="Rabalski L."/>
            <person name="Knox C."/>
            <person name="Opoku-Debrah J.K."/>
            <person name="Moore S.D."/>
            <person name="Krejmer-Rabalska M."/>
            <person name="Szewczyk B."/>
            <person name="Hill M.P."/>
        </authorList>
    </citation>
    <scope>NUCLEOTIDE SEQUENCE</scope>
    <source>
        <strain evidence="2">CrleGV-SA</strain>
    </source>
</reference>
<evidence type="ECO:0000313" key="2">
    <source>
        <dbReference type="EMBL" id="AUF82056.1"/>
    </source>
</evidence>
<evidence type="ECO:0000313" key="3">
    <source>
        <dbReference type="Proteomes" id="UP000203359"/>
    </source>
</evidence>
<evidence type="ECO:0000313" key="1">
    <source>
        <dbReference type="EMBL" id="AAQ21718.1"/>
    </source>
</evidence>
<dbReference type="EMBL" id="MF974563">
    <property type="protein sequence ID" value="AUF82056.1"/>
    <property type="molecule type" value="Genomic_DNA"/>
</dbReference>
<reference evidence="1" key="1">
    <citation type="submission" date="1993-12" db="EMBL/GenBank/DDBJ databases">
        <authorList>
            <person name="Jehle J."/>
        </authorList>
    </citation>
    <scope>NUCLEOTIDE SEQUENCE</scope>
    <source>
        <strain evidence="1">CV3</strain>
    </source>
</reference>
<organism evidence="1 3">
    <name type="scientific">Cryptophlebia leucotreta granulosis virus</name>
    <name type="common">ClGV</name>
    <name type="synonym">Cryptophlebia leucotreta granulovirus</name>
    <dbReference type="NCBI Taxonomy" id="35254"/>
    <lineage>
        <taxon>Viruses</taxon>
        <taxon>Viruses incertae sedis</taxon>
        <taxon>Naldaviricetes</taxon>
        <taxon>Lefavirales</taxon>
        <taxon>Baculoviridae</taxon>
        <taxon>Betabaculovirus</taxon>
        <taxon>Betabaculovirus cryleucotretae</taxon>
    </lineage>
</organism>
<name>Q7T5H0_GVCL</name>
<protein>
    <submittedName>
        <fullName evidence="1">Uncharacterized protein</fullName>
    </submittedName>
</protein>
<dbReference type="EMBL" id="AY229987">
    <property type="protein sequence ID" value="AAQ21718.1"/>
    <property type="molecule type" value="Genomic_DNA"/>
</dbReference>
<keyword evidence="3" id="KW-1185">Reference proteome</keyword>
<reference evidence="1 3" key="3">
    <citation type="journal article" date="1994" name="J. Gen. Virol.">
        <title>The granulin gene region of Cryptophlebia leucotreta granulosis virus: sequence analysis and phylogenetic considerations.</title>
        <authorList>
            <person name="Jehle J.A."/>
            <person name="Backhaus H."/>
        </authorList>
    </citation>
    <scope>NUCLEOTIDE SEQUENCE [LARGE SCALE GENOMIC DNA]</scope>
    <source>
        <strain evidence="1">CV3</strain>
    </source>
</reference>
<reference evidence="1 3" key="5">
    <citation type="journal article" date="2003" name="Virology">
        <title>The genome of the Cryptophlebia leucotreta granulovirus.</title>
        <authorList>
            <person name="Lange M."/>
            <person name="Jehle J.A."/>
        </authorList>
    </citation>
    <scope>NUCLEOTIDE SEQUENCE [LARGE SCALE GENOMIC DNA]</scope>
    <source>
        <strain evidence="1">CV3</strain>
    </source>
</reference>